<keyword evidence="2 6" id="KW-0489">Methyltransferase</keyword>
<evidence type="ECO:0000256" key="4">
    <source>
        <dbReference type="ARBA" id="ARBA00022691"/>
    </source>
</evidence>
<reference evidence="6" key="2">
    <citation type="journal article" date="2022" name="Syst. Appl. Microbiol.">
        <title>Physiological and genomic characterisation of Luteimonas fraxinea sp. nov., a bacterial species associated with trees tolerant to ash dieback.</title>
        <authorList>
            <person name="Ulrich K."/>
            <person name="Becker R."/>
            <person name="Behrendt U."/>
            <person name="Kube M."/>
            <person name="Schneck V."/>
            <person name="Ulrich A."/>
        </authorList>
    </citation>
    <scope>NUCLEOTIDE SEQUENCE</scope>
    <source>
        <strain evidence="6">A1P009</strain>
    </source>
</reference>
<comment type="catalytic activity">
    <reaction evidence="5">
        <text>a 2'-deoxyadenosine in DNA + S-adenosyl-L-methionine = an N(6)-methyl-2'-deoxyadenosine in DNA + S-adenosyl-L-homocysteine + H(+)</text>
        <dbReference type="Rhea" id="RHEA:15197"/>
        <dbReference type="Rhea" id="RHEA-COMP:12418"/>
        <dbReference type="Rhea" id="RHEA-COMP:12419"/>
        <dbReference type="ChEBI" id="CHEBI:15378"/>
        <dbReference type="ChEBI" id="CHEBI:57856"/>
        <dbReference type="ChEBI" id="CHEBI:59789"/>
        <dbReference type="ChEBI" id="CHEBI:90615"/>
        <dbReference type="ChEBI" id="CHEBI:90616"/>
        <dbReference type="EC" id="2.1.1.72"/>
    </reaction>
</comment>
<protein>
    <recommendedName>
        <fullName evidence="1">site-specific DNA-methyltransferase (adenine-specific)</fullName>
        <ecNumber evidence="1">2.1.1.72</ecNumber>
    </recommendedName>
</protein>
<dbReference type="GO" id="GO:0032259">
    <property type="term" value="P:methylation"/>
    <property type="evidence" value="ECO:0007669"/>
    <property type="project" value="UniProtKB-KW"/>
</dbReference>
<keyword evidence="4" id="KW-0949">S-adenosyl-L-methionine</keyword>
<dbReference type="EMBL" id="JAJQKU010000002">
    <property type="protein sequence ID" value="MCD9096804.1"/>
    <property type="molecule type" value="Genomic_DNA"/>
</dbReference>
<name>A0ABS8UC46_9GAMM</name>
<evidence type="ECO:0000313" key="7">
    <source>
        <dbReference type="Proteomes" id="UP001430360"/>
    </source>
</evidence>
<organism evidence="6 7">
    <name type="scientific">Luteimonas fraxinea</name>
    <dbReference type="NCBI Taxonomy" id="2901869"/>
    <lineage>
        <taxon>Bacteria</taxon>
        <taxon>Pseudomonadati</taxon>
        <taxon>Pseudomonadota</taxon>
        <taxon>Gammaproteobacteria</taxon>
        <taxon>Lysobacterales</taxon>
        <taxon>Lysobacteraceae</taxon>
        <taxon>Luteimonas</taxon>
    </lineage>
</organism>
<dbReference type="EC" id="2.1.1.72" evidence="1"/>
<evidence type="ECO:0000256" key="5">
    <source>
        <dbReference type="ARBA" id="ARBA00047942"/>
    </source>
</evidence>
<dbReference type="SUPFAM" id="SSF53335">
    <property type="entry name" value="S-adenosyl-L-methionine-dependent methyltransferases"/>
    <property type="match status" value="1"/>
</dbReference>
<comment type="caution">
    <text evidence="6">The sequence shown here is derived from an EMBL/GenBank/DDBJ whole genome shotgun (WGS) entry which is preliminary data.</text>
</comment>
<evidence type="ECO:0000256" key="2">
    <source>
        <dbReference type="ARBA" id="ARBA00022603"/>
    </source>
</evidence>
<gene>
    <name evidence="6" type="ORF">LTT95_07590</name>
</gene>
<sequence>MKYMGSKRGMLRNGLGKIILEEAQNCTRFIDLFTGSGAVASFVATNVRVPVHAYDLQQYGRVLAGAVVERTQLADYRVIWKNWRARALRHFNNNSKIIYPLCPSEINQQVVRNARAMCALANTPLTKAYGGHYYSPYQALWLDSLRATVPAGSALELAALVDAASECAASPGHTAQPFQPTETALQHLSSAWSKDVLEKTLSALKKISRIHAKKPGIAAVADANDAALSCRSGDLVFVDPPYSALQYSRFYHVLESVVTGEPGSVEGVGRYPDASARPTSSFSMKSKASASMRELLKNLSAKGVTVILTFPDHECSNGLSASKIKEISSDYFCVREISVQSKMSTLGGAGLDCIENEIRGARRDASESILILS</sequence>
<dbReference type="PROSITE" id="PS00092">
    <property type="entry name" value="N6_MTASE"/>
    <property type="match status" value="1"/>
</dbReference>
<dbReference type="Pfam" id="PF02086">
    <property type="entry name" value="MethyltransfD12"/>
    <property type="match status" value="1"/>
</dbReference>
<dbReference type="GO" id="GO:0008168">
    <property type="term" value="F:methyltransferase activity"/>
    <property type="evidence" value="ECO:0007669"/>
    <property type="project" value="UniProtKB-KW"/>
</dbReference>
<dbReference type="RefSeq" id="WP_232135718.1">
    <property type="nucleotide sequence ID" value="NZ_JAJQKU010000002.1"/>
</dbReference>
<evidence type="ECO:0000256" key="1">
    <source>
        <dbReference type="ARBA" id="ARBA00011900"/>
    </source>
</evidence>
<accession>A0ABS8UC46</accession>
<evidence type="ECO:0000256" key="3">
    <source>
        <dbReference type="ARBA" id="ARBA00022679"/>
    </source>
</evidence>
<proteinExistence type="predicted"/>
<dbReference type="InterPro" id="IPR002052">
    <property type="entry name" value="DNA_methylase_N6_adenine_CS"/>
</dbReference>
<evidence type="ECO:0000313" key="6">
    <source>
        <dbReference type="EMBL" id="MCD9096804.1"/>
    </source>
</evidence>
<dbReference type="Proteomes" id="UP001430360">
    <property type="component" value="Unassembled WGS sequence"/>
</dbReference>
<keyword evidence="7" id="KW-1185">Reference proteome</keyword>
<keyword evidence="3" id="KW-0808">Transferase</keyword>
<dbReference type="InterPro" id="IPR012327">
    <property type="entry name" value="MeTrfase_D12"/>
</dbReference>
<dbReference type="InterPro" id="IPR029063">
    <property type="entry name" value="SAM-dependent_MTases_sf"/>
</dbReference>
<reference evidence="6" key="1">
    <citation type="submission" date="2021-12" db="EMBL/GenBank/DDBJ databases">
        <authorList>
            <person name="Ulrich A."/>
        </authorList>
    </citation>
    <scope>NUCLEOTIDE SEQUENCE</scope>
    <source>
        <strain evidence="6">A1P009</strain>
    </source>
</reference>